<comment type="caution">
    <text evidence="2">The sequence shown here is derived from an EMBL/GenBank/DDBJ whole genome shotgun (WGS) entry which is preliminary data.</text>
</comment>
<evidence type="ECO:0000256" key="1">
    <source>
        <dbReference type="SAM" id="MobiDB-lite"/>
    </source>
</evidence>
<proteinExistence type="predicted"/>
<dbReference type="Proteomes" id="UP001150879">
    <property type="component" value="Unassembled WGS sequence"/>
</dbReference>
<dbReference type="EMBL" id="JAPQKP010000003">
    <property type="protein sequence ID" value="KAJ5200172.1"/>
    <property type="molecule type" value="Genomic_DNA"/>
</dbReference>
<accession>A0A9W9JR37</accession>
<reference evidence="2" key="1">
    <citation type="submission" date="2022-11" db="EMBL/GenBank/DDBJ databases">
        <authorList>
            <person name="Petersen C."/>
        </authorList>
    </citation>
    <scope>NUCLEOTIDE SEQUENCE</scope>
    <source>
        <strain evidence="2">IBT 16849</strain>
    </source>
</reference>
<name>A0A9W9JR37_9EURO</name>
<dbReference type="AlphaFoldDB" id="A0A9W9JR37"/>
<dbReference type="OrthoDB" id="10287413at2759"/>
<feature type="region of interest" description="Disordered" evidence="1">
    <location>
        <begin position="1"/>
        <end position="51"/>
    </location>
</feature>
<protein>
    <submittedName>
        <fullName evidence="2">Uncharacterized protein</fullName>
    </submittedName>
</protein>
<organism evidence="2 3">
    <name type="scientific">Penicillium cf. griseofulvum</name>
    <dbReference type="NCBI Taxonomy" id="2972120"/>
    <lineage>
        <taxon>Eukaryota</taxon>
        <taxon>Fungi</taxon>
        <taxon>Dikarya</taxon>
        <taxon>Ascomycota</taxon>
        <taxon>Pezizomycotina</taxon>
        <taxon>Eurotiomycetes</taxon>
        <taxon>Eurotiomycetidae</taxon>
        <taxon>Eurotiales</taxon>
        <taxon>Aspergillaceae</taxon>
        <taxon>Penicillium</taxon>
    </lineage>
</organism>
<evidence type="ECO:0000313" key="2">
    <source>
        <dbReference type="EMBL" id="KAJ5200172.1"/>
    </source>
</evidence>
<keyword evidence="3" id="KW-1185">Reference proteome</keyword>
<sequence>MGKHGRKRGFQQTKAADRYDGVQQQKRVTADSAALRSGEGKTHRPKKKENHAYRLIPNKNVSAWNT</sequence>
<reference evidence="2" key="2">
    <citation type="journal article" date="2023" name="IMA Fungus">
        <title>Comparative genomic study of the Penicillium genus elucidates a diverse pangenome and 15 lateral gene transfer events.</title>
        <authorList>
            <person name="Petersen C."/>
            <person name="Sorensen T."/>
            <person name="Nielsen M.R."/>
            <person name="Sondergaard T.E."/>
            <person name="Sorensen J.L."/>
            <person name="Fitzpatrick D.A."/>
            <person name="Frisvad J.C."/>
            <person name="Nielsen K.L."/>
        </authorList>
    </citation>
    <scope>NUCLEOTIDE SEQUENCE</scope>
    <source>
        <strain evidence="2">IBT 16849</strain>
    </source>
</reference>
<gene>
    <name evidence="2" type="ORF">N7472_005376</name>
</gene>
<evidence type="ECO:0000313" key="3">
    <source>
        <dbReference type="Proteomes" id="UP001150879"/>
    </source>
</evidence>